<reference evidence="1" key="1">
    <citation type="submission" date="2022-01" db="EMBL/GenBank/DDBJ databases">
        <title>Comparative genomics reveals a dynamic genome evolution in the ectomycorrhizal milk-cap (Lactarius) mushrooms.</title>
        <authorList>
            <consortium name="DOE Joint Genome Institute"/>
            <person name="Lebreton A."/>
            <person name="Tang N."/>
            <person name="Kuo A."/>
            <person name="LaButti K."/>
            <person name="Drula E."/>
            <person name="Barry K."/>
            <person name="Clum A."/>
            <person name="Lipzen A."/>
            <person name="Mousain D."/>
            <person name="Ng V."/>
            <person name="Wang R."/>
            <person name="Wang X."/>
            <person name="Dai Y."/>
            <person name="Henrissat B."/>
            <person name="Grigoriev I.V."/>
            <person name="Guerin-Laguette A."/>
            <person name="Yu F."/>
            <person name="Martin F.M."/>
        </authorList>
    </citation>
    <scope>NUCLEOTIDE SEQUENCE</scope>
    <source>
        <strain evidence="1">QP</strain>
    </source>
</reference>
<protein>
    <submittedName>
        <fullName evidence="1">Uncharacterized protein</fullName>
    </submittedName>
</protein>
<name>A0AAD4LT14_9AGAM</name>
<evidence type="ECO:0000313" key="2">
    <source>
        <dbReference type="Proteomes" id="UP001201163"/>
    </source>
</evidence>
<accession>A0AAD4LT14</accession>
<evidence type="ECO:0000313" key="1">
    <source>
        <dbReference type="EMBL" id="KAH8998498.1"/>
    </source>
</evidence>
<keyword evidence="2" id="KW-1185">Reference proteome</keyword>
<gene>
    <name evidence="1" type="ORF">EDB92DRAFT_1835508</name>
</gene>
<dbReference type="Proteomes" id="UP001201163">
    <property type="component" value="Unassembled WGS sequence"/>
</dbReference>
<proteinExistence type="predicted"/>
<dbReference type="EMBL" id="JAKELL010000005">
    <property type="protein sequence ID" value="KAH8998498.1"/>
    <property type="molecule type" value="Genomic_DNA"/>
</dbReference>
<organism evidence="1 2">
    <name type="scientific">Lactarius akahatsu</name>
    <dbReference type="NCBI Taxonomy" id="416441"/>
    <lineage>
        <taxon>Eukaryota</taxon>
        <taxon>Fungi</taxon>
        <taxon>Dikarya</taxon>
        <taxon>Basidiomycota</taxon>
        <taxon>Agaricomycotina</taxon>
        <taxon>Agaricomycetes</taxon>
        <taxon>Russulales</taxon>
        <taxon>Russulaceae</taxon>
        <taxon>Lactarius</taxon>
    </lineage>
</organism>
<dbReference type="AlphaFoldDB" id="A0AAD4LT14"/>
<comment type="caution">
    <text evidence="1">The sequence shown here is derived from an EMBL/GenBank/DDBJ whole genome shotgun (WGS) entry which is preliminary data.</text>
</comment>
<sequence length="87" mass="9731">MVDGKRIVLVEAKSPTVMKAVGESLPTHAFELNWAPGESLISKVLLNAALHLGLREMEWLFLTCHNYWIICRLHTLSRVFPSMGPSA</sequence>